<name>A0A0N4XM35_NIPBR</name>
<gene>
    <name evidence="1" type="ORF">NBR_LOCUS3588</name>
</gene>
<protein>
    <submittedName>
        <fullName evidence="1 3">Uncharacterized protein</fullName>
    </submittedName>
</protein>
<evidence type="ECO:0000313" key="2">
    <source>
        <dbReference type="Proteomes" id="UP000271162"/>
    </source>
</evidence>
<dbReference type="Proteomes" id="UP000271162">
    <property type="component" value="Unassembled WGS sequence"/>
</dbReference>
<proteinExistence type="predicted"/>
<evidence type="ECO:0000313" key="3">
    <source>
        <dbReference type="WBParaSite" id="NBR_0000358701-mRNA-1"/>
    </source>
</evidence>
<reference evidence="1 2" key="2">
    <citation type="submission" date="2018-11" db="EMBL/GenBank/DDBJ databases">
        <authorList>
            <consortium name="Pathogen Informatics"/>
        </authorList>
    </citation>
    <scope>NUCLEOTIDE SEQUENCE [LARGE SCALE GENOMIC DNA]</scope>
</reference>
<dbReference type="AlphaFoldDB" id="A0A0N4XM35"/>
<dbReference type="WBParaSite" id="NBR_0000358701-mRNA-1">
    <property type="protein sequence ID" value="NBR_0000358701-mRNA-1"/>
    <property type="gene ID" value="NBR_0000358701"/>
</dbReference>
<organism evidence="3">
    <name type="scientific">Nippostrongylus brasiliensis</name>
    <name type="common">Rat hookworm</name>
    <dbReference type="NCBI Taxonomy" id="27835"/>
    <lineage>
        <taxon>Eukaryota</taxon>
        <taxon>Metazoa</taxon>
        <taxon>Ecdysozoa</taxon>
        <taxon>Nematoda</taxon>
        <taxon>Chromadorea</taxon>
        <taxon>Rhabditida</taxon>
        <taxon>Rhabditina</taxon>
        <taxon>Rhabditomorpha</taxon>
        <taxon>Strongyloidea</taxon>
        <taxon>Heligmosomidae</taxon>
        <taxon>Nippostrongylus</taxon>
    </lineage>
</organism>
<keyword evidence="2" id="KW-1185">Reference proteome</keyword>
<dbReference type="EMBL" id="UYSL01005538">
    <property type="protein sequence ID" value="VDL67177.1"/>
    <property type="molecule type" value="Genomic_DNA"/>
</dbReference>
<evidence type="ECO:0000313" key="1">
    <source>
        <dbReference type="EMBL" id="VDL67177.1"/>
    </source>
</evidence>
<reference evidence="3" key="1">
    <citation type="submission" date="2017-02" db="UniProtKB">
        <authorList>
            <consortium name="WormBaseParasite"/>
        </authorList>
    </citation>
    <scope>IDENTIFICATION</scope>
</reference>
<sequence length="57" mass="6713">MHESYPKENQSNIDSNGKKWMTVEELEYDAYLISEVRVSRTTIPLHSFPYRNAHRGS</sequence>
<accession>A0A0N4XM35</accession>